<keyword evidence="2" id="KW-1185">Reference proteome</keyword>
<evidence type="ECO:0000313" key="2">
    <source>
        <dbReference type="Proteomes" id="UP000271087"/>
    </source>
</evidence>
<dbReference type="WBParaSite" id="nOo.2.0.1.t12929-RA">
    <property type="protein sequence ID" value="nOo.2.0.1.t12929-RA"/>
    <property type="gene ID" value="nOo.2.0.1.g12929"/>
</dbReference>
<evidence type="ECO:0000313" key="3">
    <source>
        <dbReference type="WBParaSite" id="nOo.2.0.1.t12929-RA"/>
    </source>
</evidence>
<proteinExistence type="predicted"/>
<evidence type="ECO:0000313" key="1">
    <source>
        <dbReference type="EMBL" id="VDN00315.1"/>
    </source>
</evidence>
<organism evidence="3">
    <name type="scientific">Onchocerca ochengi</name>
    <name type="common">Filarial nematode worm</name>
    <dbReference type="NCBI Taxonomy" id="42157"/>
    <lineage>
        <taxon>Eukaryota</taxon>
        <taxon>Metazoa</taxon>
        <taxon>Ecdysozoa</taxon>
        <taxon>Nematoda</taxon>
        <taxon>Chromadorea</taxon>
        <taxon>Rhabditida</taxon>
        <taxon>Spirurina</taxon>
        <taxon>Spiruromorpha</taxon>
        <taxon>Filarioidea</taxon>
        <taxon>Onchocercidae</taxon>
        <taxon>Onchocerca</taxon>
    </lineage>
</organism>
<name>A0A182EXM6_ONCOC</name>
<dbReference type="OrthoDB" id="5979581at2759"/>
<dbReference type="EMBL" id="UYRW01012635">
    <property type="protein sequence ID" value="VDN00315.1"/>
    <property type="molecule type" value="Genomic_DNA"/>
</dbReference>
<dbReference type="AlphaFoldDB" id="A0A182EXM6"/>
<reference evidence="3" key="1">
    <citation type="submission" date="2016-06" db="UniProtKB">
        <authorList>
            <consortium name="WormBaseParasite"/>
        </authorList>
    </citation>
    <scope>IDENTIFICATION</scope>
</reference>
<dbReference type="Proteomes" id="UP000271087">
    <property type="component" value="Unassembled WGS sequence"/>
</dbReference>
<protein>
    <submittedName>
        <fullName evidence="3">Integrase</fullName>
    </submittedName>
</protein>
<reference evidence="1 2" key="2">
    <citation type="submission" date="2018-08" db="EMBL/GenBank/DDBJ databases">
        <authorList>
            <person name="Laetsch R D."/>
            <person name="Stevens L."/>
            <person name="Kumar S."/>
            <person name="Blaxter L. M."/>
        </authorList>
    </citation>
    <scope>NUCLEOTIDE SEQUENCE [LARGE SCALE GENOMIC DNA]</scope>
</reference>
<gene>
    <name evidence="1" type="ORF">NOO_LOCUS12929</name>
</gene>
<accession>A0A182EXM6</accession>
<dbReference type="STRING" id="42157.A0A182EXM6"/>
<sequence>MSMDDKVSPILQPGQTFAHRDGKYKVLKQIWFGPFSEVLIVKERDGNGRFAMKIEKTKDPQ</sequence>